<dbReference type="AlphaFoldDB" id="A0A8H6YTR2"/>
<reference evidence="3" key="1">
    <citation type="submission" date="2020-05" db="EMBL/GenBank/DDBJ databases">
        <title>Mycena genomes resolve the evolution of fungal bioluminescence.</title>
        <authorList>
            <person name="Tsai I.J."/>
        </authorList>
    </citation>
    <scope>NUCLEOTIDE SEQUENCE</scope>
    <source>
        <strain evidence="3">160909Yilan</strain>
    </source>
</reference>
<evidence type="ECO:0000256" key="1">
    <source>
        <dbReference type="SAM" id="Phobius"/>
    </source>
</evidence>
<organism evidence="3 4">
    <name type="scientific">Mycena sanguinolenta</name>
    <dbReference type="NCBI Taxonomy" id="230812"/>
    <lineage>
        <taxon>Eukaryota</taxon>
        <taxon>Fungi</taxon>
        <taxon>Dikarya</taxon>
        <taxon>Basidiomycota</taxon>
        <taxon>Agaricomycotina</taxon>
        <taxon>Agaricomycetes</taxon>
        <taxon>Agaricomycetidae</taxon>
        <taxon>Agaricales</taxon>
        <taxon>Marasmiineae</taxon>
        <taxon>Mycenaceae</taxon>
        <taxon>Mycena</taxon>
    </lineage>
</organism>
<keyword evidence="1" id="KW-0472">Membrane</keyword>
<dbReference type="EMBL" id="JACAZH010000006">
    <property type="protein sequence ID" value="KAF7367005.1"/>
    <property type="molecule type" value="Genomic_DNA"/>
</dbReference>
<sequence length="447" mass="50268">MHTMPSESWSRWMTFSRRRIYLLLLAGVFILAISIYLEGSGYTNLTSLPWPTLSQSSADLTSSTALSELFLPTEEDRSWMAENDRTIASIFRCAEQGNCSGNQTKVVILAGGPFRGVLRGDNSGEAIWANSTVRALRSLGYSLLYSTGKKEQMSQLYSMFRHLVVAVLADTSDIKECFHDRDCVLMENNPRGIPAWKLFSFHFWGSADNPLGRKWTLSPEPWKDSYNTYLGYSIEPQCARQTFVPHDARPAQAFVYSKDVKNFQGGEYAWAHDFFDAASAAAGVEFIAGVKQDLPEFFPNITNVGFMPQTEFYETIARSKVVVGIGRPITSPTAYDALCFGVPFINPILGWDKNRPSDKTRWNSQHNTLKHLDPPYVYNVFRDDKEGFVNAVVQATSTPIESFVLPAMRMSAVEVRMAKILATDWRAEAAELLADRKASRVGETFWL</sequence>
<keyword evidence="1" id="KW-1133">Transmembrane helix</keyword>
<dbReference type="OrthoDB" id="2113294at2759"/>
<dbReference type="Pfam" id="PF15024">
    <property type="entry name" value="Glyco_transf_18"/>
    <property type="match status" value="1"/>
</dbReference>
<evidence type="ECO:0000259" key="2">
    <source>
        <dbReference type="Pfam" id="PF15024"/>
    </source>
</evidence>
<comment type="caution">
    <text evidence="3">The sequence shown here is derived from an EMBL/GenBank/DDBJ whole genome shotgun (WGS) entry which is preliminary data.</text>
</comment>
<gene>
    <name evidence="3" type="ORF">MSAN_00959400</name>
</gene>
<keyword evidence="4" id="KW-1185">Reference proteome</keyword>
<dbReference type="UniPathway" id="UPA00378"/>
<feature type="transmembrane region" description="Helical" evidence="1">
    <location>
        <begin position="20"/>
        <end position="37"/>
    </location>
</feature>
<dbReference type="GO" id="GO:0030144">
    <property type="term" value="F:alpha-1,6-mannosylglycoprotein 6-beta-N-acetylglucosaminyltransferase activity"/>
    <property type="evidence" value="ECO:0007669"/>
    <property type="project" value="InterPro"/>
</dbReference>
<evidence type="ECO:0000313" key="3">
    <source>
        <dbReference type="EMBL" id="KAF7367005.1"/>
    </source>
</evidence>
<accession>A0A8H6YTR2</accession>
<dbReference type="Proteomes" id="UP000623467">
    <property type="component" value="Unassembled WGS sequence"/>
</dbReference>
<protein>
    <recommendedName>
        <fullName evidence="2">Glycosyltransferase family 18 catalytic domain-containing protein</fullName>
    </recommendedName>
</protein>
<proteinExistence type="predicted"/>
<name>A0A8H6YTR2_9AGAR</name>
<dbReference type="InterPro" id="IPR026116">
    <property type="entry name" value="GT18_cat"/>
</dbReference>
<keyword evidence="1" id="KW-0812">Transmembrane</keyword>
<evidence type="ECO:0000313" key="4">
    <source>
        <dbReference type="Proteomes" id="UP000623467"/>
    </source>
</evidence>
<feature type="domain" description="Glycosyltransferase family 18 catalytic" evidence="2">
    <location>
        <begin position="204"/>
        <end position="404"/>
    </location>
</feature>